<dbReference type="EMBL" id="CAJNJQ010005027">
    <property type="protein sequence ID" value="CAE7216040.1"/>
    <property type="molecule type" value="Genomic_DNA"/>
</dbReference>
<accession>A0A8H3ED68</accession>
<feature type="compositionally biased region" description="Low complexity" evidence="1">
    <location>
        <begin position="65"/>
        <end position="75"/>
    </location>
</feature>
<evidence type="ECO:0000313" key="3">
    <source>
        <dbReference type="Proteomes" id="UP000663827"/>
    </source>
</evidence>
<name>A0A8H3ED68_9AGAM</name>
<sequence>MQAQAQRTNRPIISIPSGLSLRRSRIPRLVRNVVPGTLVKPPPTCITQTFPPTQNQRKRQTSNPTSSAAHSASTAFVSPPVDHVAREGFVSGIPVRSKAKAPSPVGTPVSIPWSSPGPISASHSVPLSPPPGYTARSESAWEFDAADLLPTYPSHHSESPPPPYYPHTPEQGFYAFPGLPEDFVWGDLSTSLTSRNGQKGYEKATFASMQRQRPVVQRPAAMPYSRKPKARSYKKKPDVSGKWNDQYTSCSIEGLDEDLTLDDFSRKLLADVFATVESCASTRAVALSAYVLG</sequence>
<organism evidence="2 3">
    <name type="scientific">Rhizoctonia solani</name>
    <dbReference type="NCBI Taxonomy" id="456999"/>
    <lineage>
        <taxon>Eukaryota</taxon>
        <taxon>Fungi</taxon>
        <taxon>Dikarya</taxon>
        <taxon>Basidiomycota</taxon>
        <taxon>Agaricomycotina</taxon>
        <taxon>Agaricomycetes</taxon>
        <taxon>Cantharellales</taxon>
        <taxon>Ceratobasidiaceae</taxon>
        <taxon>Rhizoctonia</taxon>
    </lineage>
</organism>
<dbReference type="AlphaFoldDB" id="A0A8H3ED68"/>
<feature type="region of interest" description="Disordered" evidence="1">
    <location>
        <begin position="37"/>
        <end position="80"/>
    </location>
</feature>
<protein>
    <submittedName>
        <fullName evidence="2">Uncharacterized protein</fullName>
    </submittedName>
</protein>
<feature type="compositionally biased region" description="Polar residues" evidence="1">
    <location>
        <begin position="45"/>
        <end position="55"/>
    </location>
</feature>
<evidence type="ECO:0000313" key="2">
    <source>
        <dbReference type="EMBL" id="CAE7216040.1"/>
    </source>
</evidence>
<comment type="caution">
    <text evidence="2">The sequence shown here is derived from an EMBL/GenBank/DDBJ whole genome shotgun (WGS) entry which is preliminary data.</text>
</comment>
<evidence type="ECO:0000256" key="1">
    <source>
        <dbReference type="SAM" id="MobiDB-lite"/>
    </source>
</evidence>
<dbReference type="Proteomes" id="UP000663827">
    <property type="component" value="Unassembled WGS sequence"/>
</dbReference>
<reference evidence="2" key="1">
    <citation type="submission" date="2021-01" db="EMBL/GenBank/DDBJ databases">
        <authorList>
            <person name="Kaushik A."/>
        </authorList>
    </citation>
    <scope>NUCLEOTIDE SEQUENCE</scope>
    <source>
        <strain evidence="2">AG5</strain>
    </source>
</reference>
<proteinExistence type="predicted"/>
<feature type="region of interest" description="Disordered" evidence="1">
    <location>
        <begin position="218"/>
        <end position="238"/>
    </location>
</feature>
<gene>
    <name evidence="2" type="ORF">RDB_LOCUS159835</name>
</gene>